<dbReference type="Pfam" id="PF01381">
    <property type="entry name" value="HTH_3"/>
    <property type="match status" value="1"/>
</dbReference>
<dbReference type="RefSeq" id="WP_109990988.1">
    <property type="nucleotide sequence ID" value="NZ_CP028160.1"/>
</dbReference>
<dbReference type="Gene3D" id="1.10.260.40">
    <property type="entry name" value="lambda repressor-like DNA-binding domains"/>
    <property type="match status" value="1"/>
</dbReference>
<evidence type="ECO:0000313" key="2">
    <source>
        <dbReference type="EMBL" id="AWN65915.1"/>
    </source>
</evidence>
<dbReference type="PROSITE" id="PS50943">
    <property type="entry name" value="HTH_CROC1"/>
    <property type="match status" value="1"/>
</dbReference>
<protein>
    <submittedName>
        <fullName evidence="2">XRE family transcriptional regulator</fullName>
    </submittedName>
</protein>
<sequence>MSCNKIFSERLFKLINATGKSVNQIERELGYSRNAISNYKEGSEPSGTRLVELANFFEVTPDYLIGISNDSQTESLNISSFFQKLTLIEKMELGKVYQEWLSNLLKSECSLGINYNVDNIQRVNKAE</sequence>
<accession>A0A2Z3KJ34</accession>
<dbReference type="EMBL" id="CP028160">
    <property type="protein sequence ID" value="AWN65915.1"/>
    <property type="molecule type" value="Genomic_DNA"/>
</dbReference>
<dbReference type="InterPro" id="IPR001387">
    <property type="entry name" value="Cro/C1-type_HTH"/>
</dbReference>
<evidence type="ECO:0000313" key="3">
    <source>
        <dbReference type="Proteomes" id="UP000245919"/>
    </source>
</evidence>
<proteinExistence type="predicted"/>
<dbReference type="AlphaFoldDB" id="A0A2Z3KJ34"/>
<dbReference type="SMART" id="SM00530">
    <property type="entry name" value="HTH_XRE"/>
    <property type="match status" value="1"/>
</dbReference>
<gene>
    <name evidence="2" type="ORF">LL14B4_06905</name>
</gene>
<evidence type="ECO:0000259" key="1">
    <source>
        <dbReference type="PROSITE" id="PS50943"/>
    </source>
</evidence>
<reference evidence="2 3" key="1">
    <citation type="submission" date="2018-03" db="EMBL/GenBank/DDBJ databases">
        <title>Genome sequence of Lactococcus lactis strain 14B4 from almond drupe.</title>
        <authorList>
            <person name="Tran T.D."/>
            <person name="McGarvey J.A."/>
            <person name="Huynh S."/>
            <person name="Parker C.T."/>
        </authorList>
    </citation>
    <scope>NUCLEOTIDE SEQUENCE [LARGE SCALE GENOMIC DNA]</scope>
    <source>
        <strain evidence="2 3">14B4</strain>
    </source>
</reference>
<dbReference type="CDD" id="cd00093">
    <property type="entry name" value="HTH_XRE"/>
    <property type="match status" value="1"/>
</dbReference>
<organism evidence="2 3">
    <name type="scientific">Lactococcus lactis subsp. lactis</name>
    <name type="common">Streptococcus lactis</name>
    <dbReference type="NCBI Taxonomy" id="1360"/>
    <lineage>
        <taxon>Bacteria</taxon>
        <taxon>Bacillati</taxon>
        <taxon>Bacillota</taxon>
        <taxon>Bacilli</taxon>
        <taxon>Lactobacillales</taxon>
        <taxon>Streptococcaceae</taxon>
        <taxon>Lactococcus</taxon>
    </lineage>
</organism>
<dbReference type="Proteomes" id="UP000245919">
    <property type="component" value="Chromosome"/>
</dbReference>
<name>A0A2Z3KJ34_LACLL</name>
<dbReference type="GeneID" id="89633514"/>
<feature type="domain" description="HTH cro/C1-type" evidence="1">
    <location>
        <begin position="19"/>
        <end position="64"/>
    </location>
</feature>
<dbReference type="InterPro" id="IPR010982">
    <property type="entry name" value="Lambda_DNA-bd_dom_sf"/>
</dbReference>
<dbReference type="SUPFAM" id="SSF47413">
    <property type="entry name" value="lambda repressor-like DNA-binding domains"/>
    <property type="match status" value="1"/>
</dbReference>
<dbReference type="GO" id="GO:0003677">
    <property type="term" value="F:DNA binding"/>
    <property type="evidence" value="ECO:0007669"/>
    <property type="project" value="InterPro"/>
</dbReference>